<evidence type="ECO:0000256" key="4">
    <source>
        <dbReference type="ARBA" id="ARBA00023015"/>
    </source>
</evidence>
<keyword evidence="2 7" id="KW-0863">Zinc-finger</keyword>
<keyword evidence="4" id="KW-0805">Transcription regulation</keyword>
<comment type="caution">
    <text evidence="9">The sequence shown here is derived from an EMBL/GenBank/DDBJ whole genome shotgun (WGS) entry which is preliminary data.</text>
</comment>
<sequence>MTLITPSSSSSVDCTLSLGTPSTRFSKYEEKRSCHERRSVSNFCWDLLQSKHNNPQSHSKSSQITNTTDPVLVHRCANCDTTYNPLWRNGPHGPKIQEGGEKSECSHCRAGIDGVMESMQVYNNSWYAHQQSQKMQCFSPRMGNEFRFMDDADRVAADNGISFLSWRLNVTD</sequence>
<name>A0A445HQV4_GLYSO</name>
<protein>
    <submittedName>
        <fullName evidence="9">GATA transcription factor 18</fullName>
    </submittedName>
</protein>
<evidence type="ECO:0000256" key="1">
    <source>
        <dbReference type="ARBA" id="ARBA00022723"/>
    </source>
</evidence>
<dbReference type="Proteomes" id="UP000289340">
    <property type="component" value="Chromosome 12"/>
</dbReference>
<dbReference type="PANTHER" id="PTHR46813:SF16">
    <property type="entry name" value="GATA TRANSCRIPTION FACTOR 18"/>
    <property type="match status" value="1"/>
</dbReference>
<dbReference type="AlphaFoldDB" id="A0A445HQV4"/>
<keyword evidence="3" id="KW-0862">Zinc</keyword>
<gene>
    <name evidence="9" type="ORF">D0Y65_034524</name>
</gene>
<keyword evidence="6" id="KW-0804">Transcription</keyword>
<evidence type="ECO:0000256" key="2">
    <source>
        <dbReference type="ARBA" id="ARBA00022771"/>
    </source>
</evidence>
<evidence type="ECO:0000313" key="10">
    <source>
        <dbReference type="Proteomes" id="UP000289340"/>
    </source>
</evidence>
<dbReference type="GO" id="GO:0008270">
    <property type="term" value="F:zinc ion binding"/>
    <property type="evidence" value="ECO:0007669"/>
    <property type="project" value="UniProtKB-KW"/>
</dbReference>
<keyword evidence="10" id="KW-1185">Reference proteome</keyword>
<feature type="domain" description="GATA-type" evidence="8">
    <location>
        <begin position="75"/>
        <end position="96"/>
    </location>
</feature>
<dbReference type="PANTHER" id="PTHR46813">
    <property type="entry name" value="GATA TRANSCRIPTION FACTOR 18"/>
    <property type="match status" value="1"/>
</dbReference>
<accession>A0A445HQV4</accession>
<dbReference type="GO" id="GO:0006355">
    <property type="term" value="P:regulation of DNA-templated transcription"/>
    <property type="evidence" value="ECO:0007669"/>
    <property type="project" value="InterPro"/>
</dbReference>
<keyword evidence="5" id="KW-0238">DNA-binding</keyword>
<dbReference type="GO" id="GO:0043565">
    <property type="term" value="F:sequence-specific DNA binding"/>
    <property type="evidence" value="ECO:0007669"/>
    <property type="project" value="InterPro"/>
</dbReference>
<evidence type="ECO:0000256" key="6">
    <source>
        <dbReference type="ARBA" id="ARBA00023163"/>
    </source>
</evidence>
<evidence type="ECO:0000256" key="5">
    <source>
        <dbReference type="ARBA" id="ARBA00023125"/>
    </source>
</evidence>
<evidence type="ECO:0000256" key="7">
    <source>
        <dbReference type="PROSITE-ProRule" id="PRU00094"/>
    </source>
</evidence>
<organism evidence="9 10">
    <name type="scientific">Glycine soja</name>
    <name type="common">Wild soybean</name>
    <dbReference type="NCBI Taxonomy" id="3848"/>
    <lineage>
        <taxon>Eukaryota</taxon>
        <taxon>Viridiplantae</taxon>
        <taxon>Streptophyta</taxon>
        <taxon>Embryophyta</taxon>
        <taxon>Tracheophyta</taxon>
        <taxon>Spermatophyta</taxon>
        <taxon>Magnoliopsida</taxon>
        <taxon>eudicotyledons</taxon>
        <taxon>Gunneridae</taxon>
        <taxon>Pentapetalae</taxon>
        <taxon>rosids</taxon>
        <taxon>fabids</taxon>
        <taxon>Fabales</taxon>
        <taxon>Fabaceae</taxon>
        <taxon>Papilionoideae</taxon>
        <taxon>50 kb inversion clade</taxon>
        <taxon>NPAAA clade</taxon>
        <taxon>indigoferoid/millettioid clade</taxon>
        <taxon>Phaseoleae</taxon>
        <taxon>Glycine</taxon>
        <taxon>Glycine subgen. Soja</taxon>
    </lineage>
</organism>
<dbReference type="EMBL" id="QZWG01000012">
    <property type="protein sequence ID" value="RZB76056.1"/>
    <property type="molecule type" value="Genomic_DNA"/>
</dbReference>
<evidence type="ECO:0000256" key="3">
    <source>
        <dbReference type="ARBA" id="ARBA00022833"/>
    </source>
</evidence>
<dbReference type="InterPro" id="IPR000679">
    <property type="entry name" value="Znf_GATA"/>
</dbReference>
<evidence type="ECO:0000313" key="9">
    <source>
        <dbReference type="EMBL" id="RZB76056.1"/>
    </source>
</evidence>
<dbReference type="PROSITE" id="PS50114">
    <property type="entry name" value="GATA_ZN_FINGER_2"/>
    <property type="match status" value="1"/>
</dbReference>
<evidence type="ECO:0000259" key="8">
    <source>
        <dbReference type="PROSITE" id="PS50114"/>
    </source>
</evidence>
<keyword evidence="1" id="KW-0479">Metal-binding</keyword>
<proteinExistence type="predicted"/>
<reference evidence="9 10" key="1">
    <citation type="submission" date="2018-09" db="EMBL/GenBank/DDBJ databases">
        <title>A high-quality reference genome of wild soybean provides a powerful tool to mine soybean genomes.</title>
        <authorList>
            <person name="Xie M."/>
            <person name="Chung C.Y.L."/>
            <person name="Li M.-W."/>
            <person name="Wong F.-L."/>
            <person name="Chan T.-F."/>
            <person name="Lam H.-M."/>
        </authorList>
    </citation>
    <scope>NUCLEOTIDE SEQUENCE [LARGE SCALE GENOMIC DNA]</scope>
    <source>
        <strain evidence="10">cv. W05</strain>
        <tissue evidence="9">Hypocotyl of etiolated seedlings</tissue>
    </source>
</reference>